<dbReference type="Gene3D" id="3.40.1160.10">
    <property type="entry name" value="Acetylglutamate kinase-like"/>
    <property type="match status" value="1"/>
</dbReference>
<sequence length="295" mass="30505">MSTTALQQAEVLAQALPWIEKFAGKTVVVKFGGNAMVDPALATTFAEDMVLLRACGVRPVVVHGGGPQINEQLAKLGIEGEFKAGLRVTTPEVLEVVRMVLLGRVGRELVGAINAHGPYAVGTSGEDAGLFTASRKTATVDGEEVDIGLVGDIEAVDAGWIDELTAARRIPVVASLAPDPTGVVHNVNADIAAGALAGALQADRLVVLSDVAGLYTRWPDRDSFVSEISLADAKALLPSLAGGMIPKLEACVRAVESGVRAASIIDGRVPHATLVELFTPTGVGTMVTDNTGEKA</sequence>
<dbReference type="Pfam" id="PF00696">
    <property type="entry name" value="AA_kinase"/>
    <property type="match status" value="1"/>
</dbReference>
<dbReference type="PIRSF" id="PIRSF000728">
    <property type="entry name" value="NAGK"/>
    <property type="match status" value="1"/>
</dbReference>
<dbReference type="InterPro" id="IPR004662">
    <property type="entry name" value="AcgluKinase_fam"/>
</dbReference>
<dbReference type="SUPFAM" id="SSF53633">
    <property type="entry name" value="Carbamate kinase-like"/>
    <property type="match status" value="1"/>
</dbReference>
<dbReference type="EC" id="2.7.2.8" evidence="9"/>
<dbReference type="UniPathway" id="UPA00068">
    <property type="reaction ID" value="UER00107"/>
</dbReference>
<dbReference type="InterPro" id="IPR037528">
    <property type="entry name" value="ArgB"/>
</dbReference>
<dbReference type="PRINTS" id="PR00474">
    <property type="entry name" value="GLU5KINASE"/>
</dbReference>
<feature type="binding site" evidence="9">
    <location>
        <position position="186"/>
    </location>
    <ligand>
        <name>substrate</name>
    </ligand>
</feature>
<evidence type="ECO:0000256" key="1">
    <source>
        <dbReference type="ARBA" id="ARBA00004828"/>
    </source>
</evidence>
<gene>
    <name evidence="9" type="primary">argB</name>
    <name evidence="11" type="ORF">HMPREF9336_00675</name>
</gene>
<feature type="domain" description="Aspartate/glutamate/uridylate kinase" evidence="10">
    <location>
        <begin position="25"/>
        <end position="265"/>
    </location>
</feature>
<dbReference type="Proteomes" id="UP000004816">
    <property type="component" value="Unassembled WGS sequence"/>
</dbReference>
<dbReference type="AlphaFoldDB" id="E5XMF5"/>
<keyword evidence="5 9" id="KW-0547">Nucleotide-binding</keyword>
<evidence type="ECO:0000313" key="11">
    <source>
        <dbReference type="EMBL" id="EFV14467.1"/>
    </source>
</evidence>
<dbReference type="FunFam" id="3.40.1160.10:FF:000004">
    <property type="entry name" value="Acetylglutamate kinase"/>
    <property type="match status" value="1"/>
</dbReference>
<feature type="binding site" evidence="9">
    <location>
        <begin position="65"/>
        <end position="66"/>
    </location>
    <ligand>
        <name>substrate</name>
    </ligand>
</feature>
<feature type="binding site" evidence="9">
    <location>
        <position position="87"/>
    </location>
    <ligand>
        <name>substrate</name>
    </ligand>
</feature>
<keyword evidence="2 9" id="KW-0055">Arginine biosynthesis</keyword>
<organism evidence="11 12">
    <name type="scientific">Segniliparus rugosus (strain ATCC BAA-974 / DSM 45345 / CCUG 50838 / CIP 108380 / JCM 13579 / CDC 945)</name>
    <dbReference type="NCBI Taxonomy" id="679197"/>
    <lineage>
        <taxon>Bacteria</taxon>
        <taxon>Bacillati</taxon>
        <taxon>Actinomycetota</taxon>
        <taxon>Actinomycetes</taxon>
        <taxon>Mycobacteriales</taxon>
        <taxon>Segniliparaceae</taxon>
        <taxon>Segniliparus</taxon>
    </lineage>
</organism>
<dbReference type="OrthoDB" id="9803155at2"/>
<dbReference type="eggNOG" id="COG0548">
    <property type="taxonomic scope" value="Bacteria"/>
</dbReference>
<dbReference type="RefSeq" id="WP_007467818.1">
    <property type="nucleotide sequence ID" value="NZ_KI391954.1"/>
</dbReference>
<protein>
    <recommendedName>
        <fullName evidence="9">Acetylglutamate kinase</fullName>
        <ecNumber evidence="9">2.7.2.8</ecNumber>
    </recommendedName>
    <alternativeName>
        <fullName evidence="9">N-acetyl-L-glutamate 5-phosphotransferase</fullName>
    </alternativeName>
    <alternativeName>
        <fullName evidence="9">NAG kinase</fullName>
        <shortName evidence="9">NAGK</shortName>
    </alternativeName>
</protein>
<dbReference type="PANTHER" id="PTHR23342">
    <property type="entry name" value="N-ACETYLGLUTAMATE SYNTHASE"/>
    <property type="match status" value="1"/>
</dbReference>
<comment type="function">
    <text evidence="9">Catalyzes the ATP-dependent phosphorylation of N-acetyl-L-glutamate.</text>
</comment>
<comment type="similarity">
    <text evidence="9">Belongs to the acetylglutamate kinase family. ArgB subfamily.</text>
</comment>
<keyword evidence="3 9" id="KW-0028">Amino-acid biosynthesis</keyword>
<dbReference type="GO" id="GO:0042450">
    <property type="term" value="P:L-arginine biosynthetic process via ornithine"/>
    <property type="evidence" value="ECO:0007669"/>
    <property type="project" value="UniProtKB-UniRule"/>
</dbReference>
<dbReference type="GO" id="GO:0003991">
    <property type="term" value="F:acetylglutamate kinase activity"/>
    <property type="evidence" value="ECO:0007669"/>
    <property type="project" value="UniProtKB-UniRule"/>
</dbReference>
<keyword evidence="4 9" id="KW-0808">Transferase</keyword>
<dbReference type="HAMAP" id="MF_00082">
    <property type="entry name" value="ArgB"/>
    <property type="match status" value="1"/>
</dbReference>
<evidence type="ECO:0000256" key="9">
    <source>
        <dbReference type="HAMAP-Rule" id="MF_00082"/>
    </source>
</evidence>
<accession>E5XMF5</accession>
<feature type="site" description="Transition state stabilizer" evidence="9">
    <location>
        <position position="30"/>
    </location>
</feature>
<dbReference type="PANTHER" id="PTHR23342:SF0">
    <property type="entry name" value="N-ACETYLGLUTAMATE SYNTHASE, MITOCHONDRIAL"/>
    <property type="match status" value="1"/>
</dbReference>
<evidence type="ECO:0000256" key="3">
    <source>
        <dbReference type="ARBA" id="ARBA00022605"/>
    </source>
</evidence>
<evidence type="ECO:0000256" key="5">
    <source>
        <dbReference type="ARBA" id="ARBA00022741"/>
    </source>
</evidence>
<comment type="pathway">
    <text evidence="1 9">Amino-acid biosynthesis; L-arginine biosynthesis; N(2)-acetyl-L-ornithine from L-glutamate: step 2/4.</text>
</comment>
<comment type="subcellular location">
    <subcellularLocation>
        <location evidence="9">Cytoplasm</location>
    </subcellularLocation>
</comment>
<comment type="catalytic activity">
    <reaction evidence="8 9">
        <text>N-acetyl-L-glutamate + ATP = N-acetyl-L-glutamyl 5-phosphate + ADP</text>
        <dbReference type="Rhea" id="RHEA:14629"/>
        <dbReference type="ChEBI" id="CHEBI:30616"/>
        <dbReference type="ChEBI" id="CHEBI:44337"/>
        <dbReference type="ChEBI" id="CHEBI:57936"/>
        <dbReference type="ChEBI" id="CHEBI:456216"/>
        <dbReference type="EC" id="2.7.2.8"/>
    </reaction>
</comment>
<dbReference type="EMBL" id="ACZI02000003">
    <property type="protein sequence ID" value="EFV14467.1"/>
    <property type="molecule type" value="Genomic_DNA"/>
</dbReference>
<dbReference type="STRING" id="679197.HMPREF9336_00675"/>
<name>E5XMF5_SEGRC</name>
<dbReference type="CDD" id="cd04250">
    <property type="entry name" value="AAK_NAGK-C"/>
    <property type="match status" value="1"/>
</dbReference>
<dbReference type="NCBIfam" id="TIGR00761">
    <property type="entry name" value="argB"/>
    <property type="match status" value="1"/>
</dbReference>
<evidence type="ECO:0000256" key="4">
    <source>
        <dbReference type="ARBA" id="ARBA00022679"/>
    </source>
</evidence>
<evidence type="ECO:0000313" key="12">
    <source>
        <dbReference type="Proteomes" id="UP000004816"/>
    </source>
</evidence>
<dbReference type="InterPro" id="IPR041727">
    <property type="entry name" value="NAGK-C"/>
</dbReference>
<reference evidence="11 12" key="1">
    <citation type="journal article" date="2011" name="Stand. Genomic Sci.">
        <title>High quality draft genome sequence of Segniliparus rugosus CDC 945(T)= (ATCC BAA-974(T)).</title>
        <authorList>
            <person name="Earl A.M."/>
            <person name="Desjardins C.A."/>
            <person name="Fitzgerald M.G."/>
            <person name="Arachchi H.M."/>
            <person name="Zeng Q."/>
            <person name="Mehta T."/>
            <person name="Griggs A."/>
            <person name="Birren B.W."/>
            <person name="Toney N.C."/>
            <person name="Carr J."/>
            <person name="Posey J."/>
            <person name="Butler W.R."/>
        </authorList>
    </citation>
    <scope>NUCLEOTIDE SEQUENCE [LARGE SCALE GENOMIC DNA]</scope>
    <source>
        <strain evidence="12">ATCC BAA-974 / DSM 45345 / CCUG 50838 / CIP 108380 / JCM 13579 / CDC 945</strain>
    </source>
</reference>
<evidence type="ECO:0000256" key="6">
    <source>
        <dbReference type="ARBA" id="ARBA00022777"/>
    </source>
</evidence>
<dbReference type="HOGENOM" id="CLU_053680_0_1_11"/>
<dbReference type="GO" id="GO:0005737">
    <property type="term" value="C:cytoplasm"/>
    <property type="evidence" value="ECO:0007669"/>
    <property type="project" value="UniProtKB-SubCell"/>
</dbReference>
<keyword evidence="9" id="KW-0963">Cytoplasm</keyword>
<evidence type="ECO:0000259" key="10">
    <source>
        <dbReference type="Pfam" id="PF00696"/>
    </source>
</evidence>
<dbReference type="InterPro" id="IPR036393">
    <property type="entry name" value="AceGlu_kinase-like_sf"/>
</dbReference>
<keyword evidence="7 9" id="KW-0067">ATP-binding</keyword>
<keyword evidence="12" id="KW-1185">Reference proteome</keyword>
<feature type="site" description="Transition state stabilizer" evidence="9">
    <location>
        <position position="247"/>
    </location>
</feature>
<dbReference type="InterPro" id="IPR001057">
    <property type="entry name" value="Glu/AcGlu_kinase"/>
</dbReference>
<evidence type="ECO:0000256" key="8">
    <source>
        <dbReference type="ARBA" id="ARBA00048141"/>
    </source>
</evidence>
<evidence type="ECO:0000256" key="7">
    <source>
        <dbReference type="ARBA" id="ARBA00022840"/>
    </source>
</evidence>
<keyword evidence="6 9" id="KW-0418">Kinase</keyword>
<dbReference type="InterPro" id="IPR001048">
    <property type="entry name" value="Asp/Glu/Uridylate_kinase"/>
</dbReference>
<comment type="caution">
    <text evidence="11">The sequence shown here is derived from an EMBL/GenBank/DDBJ whole genome shotgun (WGS) entry which is preliminary data.</text>
</comment>
<evidence type="ECO:0000256" key="2">
    <source>
        <dbReference type="ARBA" id="ARBA00022571"/>
    </source>
</evidence>
<proteinExistence type="inferred from homology"/>
<dbReference type="GO" id="GO:0005524">
    <property type="term" value="F:ATP binding"/>
    <property type="evidence" value="ECO:0007669"/>
    <property type="project" value="UniProtKB-UniRule"/>
</dbReference>